<comment type="caution">
    <text evidence="1">The sequence shown here is derived from an EMBL/GenBank/DDBJ whole genome shotgun (WGS) entry which is preliminary data.</text>
</comment>
<accession>A0A1R3KTD9</accession>
<organism evidence="1 2">
    <name type="scientific">Corchorus olitorius</name>
    <dbReference type="NCBI Taxonomy" id="93759"/>
    <lineage>
        <taxon>Eukaryota</taxon>
        <taxon>Viridiplantae</taxon>
        <taxon>Streptophyta</taxon>
        <taxon>Embryophyta</taxon>
        <taxon>Tracheophyta</taxon>
        <taxon>Spermatophyta</taxon>
        <taxon>Magnoliopsida</taxon>
        <taxon>eudicotyledons</taxon>
        <taxon>Gunneridae</taxon>
        <taxon>Pentapetalae</taxon>
        <taxon>rosids</taxon>
        <taxon>malvids</taxon>
        <taxon>Malvales</taxon>
        <taxon>Malvaceae</taxon>
        <taxon>Grewioideae</taxon>
        <taxon>Apeibeae</taxon>
        <taxon>Corchorus</taxon>
    </lineage>
</organism>
<evidence type="ECO:0000313" key="1">
    <source>
        <dbReference type="EMBL" id="OMP10345.1"/>
    </source>
</evidence>
<keyword evidence="2" id="KW-1185">Reference proteome</keyword>
<dbReference type="EMBL" id="AWUE01011903">
    <property type="protein sequence ID" value="OMP10345.1"/>
    <property type="molecule type" value="Genomic_DNA"/>
</dbReference>
<dbReference type="AlphaFoldDB" id="A0A1R3KTD9"/>
<reference evidence="2" key="1">
    <citation type="submission" date="2013-09" db="EMBL/GenBank/DDBJ databases">
        <title>Corchorus olitorius genome sequencing.</title>
        <authorList>
            <person name="Alam M."/>
            <person name="Haque M.S."/>
            <person name="Islam M.S."/>
            <person name="Emdad E.M."/>
            <person name="Islam M.M."/>
            <person name="Ahmed B."/>
            <person name="Halim A."/>
            <person name="Hossen Q.M.M."/>
            <person name="Hossain M.Z."/>
            <person name="Ahmed R."/>
            <person name="Khan M.M."/>
            <person name="Islam R."/>
            <person name="Rashid M.M."/>
            <person name="Khan S.A."/>
            <person name="Rahman M.S."/>
            <person name="Alam M."/>
            <person name="Yahiya A.S."/>
            <person name="Khan M.S."/>
            <person name="Azam M.S."/>
            <person name="Haque T."/>
            <person name="Lashkar M.Z.H."/>
            <person name="Akhand A.I."/>
            <person name="Morshed G."/>
            <person name="Roy S."/>
            <person name="Uddin K.S."/>
            <person name="Rabeya T."/>
            <person name="Hossain A.S."/>
            <person name="Chowdhury A."/>
            <person name="Snigdha A.R."/>
            <person name="Mortoza M.S."/>
            <person name="Matin S.A."/>
            <person name="Hoque S.M.E."/>
            <person name="Islam M.K."/>
            <person name="Roy D.K."/>
            <person name="Haider R."/>
            <person name="Moosa M.M."/>
            <person name="Elias S.M."/>
            <person name="Hasan A.M."/>
            <person name="Jahan S."/>
            <person name="Shafiuddin M."/>
            <person name="Mahmood N."/>
            <person name="Shommy N.S."/>
        </authorList>
    </citation>
    <scope>NUCLEOTIDE SEQUENCE [LARGE SCALE GENOMIC DNA]</scope>
    <source>
        <strain evidence="2">cv. O-4</strain>
    </source>
</reference>
<gene>
    <name evidence="1" type="ORF">COLO4_04585</name>
</gene>
<evidence type="ECO:0000313" key="2">
    <source>
        <dbReference type="Proteomes" id="UP000187203"/>
    </source>
</evidence>
<proteinExistence type="predicted"/>
<dbReference type="Proteomes" id="UP000187203">
    <property type="component" value="Unassembled WGS sequence"/>
</dbReference>
<name>A0A1R3KTD9_9ROSI</name>
<protein>
    <submittedName>
        <fullName evidence="1">Uncharacterized protein</fullName>
    </submittedName>
</protein>
<sequence length="74" mass="7852">MSLTLPFEIEEGGGGGAVIAARRQAEGRAVAVRILEVKEGGGGNESSVRKRGKKITFGKILPAPPNSYRQPYRA</sequence>